<feature type="transmembrane region" description="Helical" evidence="2">
    <location>
        <begin position="223"/>
        <end position="240"/>
    </location>
</feature>
<dbReference type="InterPro" id="IPR052529">
    <property type="entry name" value="Bact_Transport_Assoc"/>
</dbReference>
<accession>A0A7W7RMZ5</accession>
<feature type="transmembrane region" description="Helical" evidence="2">
    <location>
        <begin position="114"/>
        <end position="147"/>
    </location>
</feature>
<evidence type="ECO:0000313" key="5">
    <source>
        <dbReference type="Proteomes" id="UP000523007"/>
    </source>
</evidence>
<evidence type="ECO:0000259" key="3">
    <source>
        <dbReference type="Pfam" id="PF04235"/>
    </source>
</evidence>
<feature type="domain" description="DUF418" evidence="3">
    <location>
        <begin position="238"/>
        <end position="409"/>
    </location>
</feature>
<keyword evidence="2" id="KW-1133">Transmembrane helix</keyword>
<feature type="transmembrane region" description="Helical" evidence="2">
    <location>
        <begin position="74"/>
        <end position="94"/>
    </location>
</feature>
<evidence type="ECO:0000313" key="4">
    <source>
        <dbReference type="EMBL" id="MBB4934983.1"/>
    </source>
</evidence>
<gene>
    <name evidence="4" type="ORF">F4561_005877</name>
</gene>
<feature type="transmembrane region" description="Helical" evidence="2">
    <location>
        <begin position="32"/>
        <end position="53"/>
    </location>
</feature>
<name>A0A7W7RMZ5_9ACTN</name>
<keyword evidence="5" id="KW-1185">Reference proteome</keyword>
<feature type="transmembrane region" description="Helical" evidence="2">
    <location>
        <begin position="159"/>
        <end position="181"/>
    </location>
</feature>
<feature type="transmembrane region" description="Helical" evidence="2">
    <location>
        <begin position="300"/>
        <end position="319"/>
    </location>
</feature>
<feature type="transmembrane region" description="Helical" evidence="2">
    <location>
        <begin position="371"/>
        <end position="395"/>
    </location>
</feature>
<evidence type="ECO:0000256" key="2">
    <source>
        <dbReference type="SAM" id="Phobius"/>
    </source>
</evidence>
<comment type="caution">
    <text evidence="4">The sequence shown here is derived from an EMBL/GenBank/DDBJ whole genome shotgun (WGS) entry which is preliminary data.</text>
</comment>
<dbReference type="InterPro" id="IPR007349">
    <property type="entry name" value="DUF418"/>
</dbReference>
<sequence length="426" mass="45426">MTDAAATRNPRATRGPVQRSERALAPDLARGAMLLLIALANSAGVFFVSAPGIEPEPHGLERGYNLFMFTFVHARALPMFAFMFGYGLVLLALRQEAAGATPGAVRTVLLRRNAWLAAFGLVHGILLLSGDILGAYGIVGIVFTLLLLRRGDRFHRLVLWIWGATTAYMVGLAAVAVWGIANGTGERATIPTREFDVGWASMEAPTYAASVVARLGEWPAHTLYASGVIFVVWLGAWAARRRILEEPARHRRLLWCTATGGLGIAVAGGLPMGLFSAGVLEVDVSTAGWIKLLYEVSGSFGGVGYVALFGLLALALSRMRSAPASNPVIGALVALGQRSLSGYLFQSFAWLALVSPWALNLGARADSPTFTAAWCAVGVWLATVAGAALMQRYALQGPAEVLLRRLTYGRRRATTAPAARRQPSGR</sequence>
<dbReference type="AlphaFoldDB" id="A0A7W7RMZ5"/>
<reference evidence="4 5" key="1">
    <citation type="submission" date="2020-08" db="EMBL/GenBank/DDBJ databases">
        <title>Sequencing the genomes of 1000 actinobacteria strains.</title>
        <authorList>
            <person name="Klenk H.-P."/>
        </authorList>
    </citation>
    <scope>NUCLEOTIDE SEQUENCE [LARGE SCALE GENOMIC DNA]</scope>
    <source>
        <strain evidence="4 5">DSM 102030</strain>
    </source>
</reference>
<dbReference type="Pfam" id="PF04235">
    <property type="entry name" value="DUF418"/>
    <property type="match status" value="1"/>
</dbReference>
<keyword evidence="2" id="KW-0812">Transmembrane</keyword>
<feature type="region of interest" description="Disordered" evidence="1">
    <location>
        <begin position="1"/>
        <end position="20"/>
    </location>
</feature>
<dbReference type="Proteomes" id="UP000523007">
    <property type="component" value="Unassembled WGS sequence"/>
</dbReference>
<dbReference type="RefSeq" id="WP_312885679.1">
    <property type="nucleotide sequence ID" value="NZ_JACHJT010000002.1"/>
</dbReference>
<evidence type="ECO:0000256" key="1">
    <source>
        <dbReference type="SAM" id="MobiDB-lite"/>
    </source>
</evidence>
<protein>
    <submittedName>
        <fullName evidence="4">Putative membrane protein YeiB</fullName>
    </submittedName>
</protein>
<organism evidence="4 5">
    <name type="scientific">Lipingzhangella halophila</name>
    <dbReference type="NCBI Taxonomy" id="1783352"/>
    <lineage>
        <taxon>Bacteria</taxon>
        <taxon>Bacillati</taxon>
        <taxon>Actinomycetota</taxon>
        <taxon>Actinomycetes</taxon>
        <taxon>Streptosporangiales</taxon>
        <taxon>Nocardiopsidaceae</taxon>
        <taxon>Lipingzhangella</taxon>
    </lineage>
</organism>
<keyword evidence="2" id="KW-0472">Membrane</keyword>
<dbReference type="PANTHER" id="PTHR30590">
    <property type="entry name" value="INNER MEMBRANE PROTEIN"/>
    <property type="match status" value="1"/>
</dbReference>
<dbReference type="PANTHER" id="PTHR30590:SF2">
    <property type="entry name" value="INNER MEMBRANE PROTEIN"/>
    <property type="match status" value="1"/>
</dbReference>
<feature type="transmembrane region" description="Helical" evidence="2">
    <location>
        <begin position="252"/>
        <end position="280"/>
    </location>
</feature>
<proteinExistence type="predicted"/>
<dbReference type="EMBL" id="JACHJT010000002">
    <property type="protein sequence ID" value="MBB4934983.1"/>
    <property type="molecule type" value="Genomic_DNA"/>
</dbReference>